<dbReference type="AlphaFoldDB" id="A0A8S0Z449"/>
<feature type="region of interest" description="Disordered" evidence="1">
    <location>
        <begin position="57"/>
        <end position="76"/>
    </location>
</feature>
<organism evidence="2 3">
    <name type="scientific">Arctia plantaginis</name>
    <name type="common">Wood tiger moth</name>
    <name type="synonym">Phalaena plantaginis</name>
    <dbReference type="NCBI Taxonomy" id="874455"/>
    <lineage>
        <taxon>Eukaryota</taxon>
        <taxon>Metazoa</taxon>
        <taxon>Ecdysozoa</taxon>
        <taxon>Arthropoda</taxon>
        <taxon>Hexapoda</taxon>
        <taxon>Insecta</taxon>
        <taxon>Pterygota</taxon>
        <taxon>Neoptera</taxon>
        <taxon>Endopterygota</taxon>
        <taxon>Lepidoptera</taxon>
        <taxon>Glossata</taxon>
        <taxon>Ditrysia</taxon>
        <taxon>Noctuoidea</taxon>
        <taxon>Erebidae</taxon>
        <taxon>Arctiinae</taxon>
        <taxon>Arctia</taxon>
    </lineage>
</organism>
<keyword evidence="3" id="KW-1185">Reference proteome</keyword>
<comment type="caution">
    <text evidence="2">The sequence shown here is derived from an EMBL/GenBank/DDBJ whole genome shotgun (WGS) entry which is preliminary data.</text>
</comment>
<evidence type="ECO:0000313" key="3">
    <source>
        <dbReference type="Proteomes" id="UP000494106"/>
    </source>
</evidence>
<proteinExistence type="predicted"/>
<dbReference type="EMBL" id="CADEBC010000232">
    <property type="protein sequence ID" value="CAB3226667.1"/>
    <property type="molecule type" value="Genomic_DNA"/>
</dbReference>
<evidence type="ECO:0000313" key="2">
    <source>
        <dbReference type="EMBL" id="CAB3226667.1"/>
    </source>
</evidence>
<reference evidence="2 3" key="1">
    <citation type="submission" date="2020-04" db="EMBL/GenBank/DDBJ databases">
        <authorList>
            <person name="Wallbank WR R."/>
            <person name="Pardo Diaz C."/>
            <person name="Kozak K."/>
            <person name="Martin S."/>
            <person name="Jiggins C."/>
            <person name="Moest M."/>
            <person name="Warren A I."/>
            <person name="Byers J.R.P. K."/>
            <person name="Montejo-Kovacevich G."/>
            <person name="Yen C E."/>
        </authorList>
    </citation>
    <scope>NUCLEOTIDE SEQUENCE [LARGE SCALE GENOMIC DNA]</scope>
</reference>
<feature type="compositionally biased region" description="Basic residues" evidence="1">
    <location>
        <begin position="67"/>
        <end position="76"/>
    </location>
</feature>
<dbReference type="Proteomes" id="UP000494106">
    <property type="component" value="Unassembled WGS sequence"/>
</dbReference>
<sequence length="76" mass="9117">MLSRIAPKSLQEQQDLDDQWRCLPSYKQNTLDTNEPSDIFWHEVAQLQNKDGKKPFSTIFKKSFQPNKRHQNRQEE</sequence>
<name>A0A8S0Z449_ARCPL</name>
<accession>A0A8S0Z449</accession>
<dbReference type="OrthoDB" id="6159421at2759"/>
<evidence type="ECO:0000256" key="1">
    <source>
        <dbReference type="SAM" id="MobiDB-lite"/>
    </source>
</evidence>
<gene>
    <name evidence="2" type="ORF">APLA_LOCUS2993</name>
</gene>
<protein>
    <submittedName>
        <fullName evidence="2">Uncharacterized protein</fullName>
    </submittedName>
</protein>